<evidence type="ECO:0000256" key="1">
    <source>
        <dbReference type="SAM" id="SignalP"/>
    </source>
</evidence>
<dbReference type="Proteomes" id="UP000515312">
    <property type="component" value="Chromosome"/>
</dbReference>
<keyword evidence="3" id="KW-1185">Reference proteome</keyword>
<protein>
    <submittedName>
        <fullName evidence="2">Uncharacterized protein</fullName>
    </submittedName>
</protein>
<feature type="chain" id="PRO_5028968081" evidence="1">
    <location>
        <begin position="18"/>
        <end position="204"/>
    </location>
</feature>
<proteinExistence type="predicted"/>
<accession>A0A7G8BGV1</accession>
<gene>
    <name evidence="2" type="ORF">H7849_22440</name>
</gene>
<reference evidence="2 3" key="1">
    <citation type="submission" date="2020-08" db="EMBL/GenBank/DDBJ databases">
        <title>Edaphobacter telluris sp. nov. and Acidobacterium dinghuensis sp. nov., two acidobacteria isolated from forest soil.</title>
        <authorList>
            <person name="Fu J."/>
            <person name="Qiu L."/>
        </authorList>
    </citation>
    <scope>NUCLEOTIDE SEQUENCE [LARGE SCALE GENOMIC DNA]</scope>
    <source>
        <strain evidence="2">4Y35</strain>
    </source>
</reference>
<keyword evidence="1" id="KW-0732">Signal</keyword>
<name>A0A7G8BGV1_9BACT</name>
<feature type="signal peptide" evidence="1">
    <location>
        <begin position="1"/>
        <end position="17"/>
    </location>
</feature>
<dbReference type="AlphaFoldDB" id="A0A7G8BGV1"/>
<dbReference type="RefSeq" id="WP_186742694.1">
    <property type="nucleotide sequence ID" value="NZ_CP060394.1"/>
</dbReference>
<sequence>MLKVISLLLSTALASQAQQVTLATPSSMQFSDPDYRVSFRYPAKWYYNESIEFYTPTSITSPDNPPRGFVYFSSNNCGYNPYPRTNLVGAEFVYANRQATSTDECLKSVLQRDANAKMLETEEINGMSFAHAQTASAGMCHSYSEDIYATHKNGTCYLFDLAVVTLCPGLVDNTRPITNSELAQVHTSLEKILSSVEISEVKKN</sequence>
<dbReference type="EMBL" id="CP060394">
    <property type="protein sequence ID" value="QNI31771.1"/>
    <property type="molecule type" value="Genomic_DNA"/>
</dbReference>
<evidence type="ECO:0000313" key="2">
    <source>
        <dbReference type="EMBL" id="QNI31771.1"/>
    </source>
</evidence>
<organism evidence="2 3">
    <name type="scientific">Alloacidobacterium dinghuense</name>
    <dbReference type="NCBI Taxonomy" id="2763107"/>
    <lineage>
        <taxon>Bacteria</taxon>
        <taxon>Pseudomonadati</taxon>
        <taxon>Acidobacteriota</taxon>
        <taxon>Terriglobia</taxon>
        <taxon>Terriglobales</taxon>
        <taxon>Acidobacteriaceae</taxon>
        <taxon>Alloacidobacterium</taxon>
    </lineage>
</organism>
<evidence type="ECO:0000313" key="3">
    <source>
        <dbReference type="Proteomes" id="UP000515312"/>
    </source>
</evidence>
<dbReference type="KEGG" id="adin:H7849_22440"/>